<dbReference type="Gene3D" id="1.10.287.1490">
    <property type="match status" value="1"/>
</dbReference>
<dbReference type="InterPro" id="IPR028889">
    <property type="entry name" value="USP"/>
</dbReference>
<sequence length="894" mass="104614">MSTSNLRTVCYVIAAINNNSTYNNLSIQLYDQELHETITNAFRHQIRESNLKNFYNLLGKSLSDTFEAIFQRNLTWSRYITPKIESSRLPEVSTNLKDVLFVYKRSSKINAYIYEGEYKLISSFNEKKAFCLFNEQWYDCNSNRESLIKGSPDFTFPATLVYMRVKKLLIANNVEITSEQNRRVQQLAFEIKSNGIARRNTSEEPTSASRNFSSPPKPFSHEQNYKDLNTASEVAERRYNKEDVERGNIFRDRETRKTDGSDFKIDQIMKIFNERYLEIETRLTKNFETKLQKSLEKHKYEESLKYQQVNKIKEELLNSAVNYDQMQQEKMMNIKNELINLEKKHFGLLQILSKALNSLVSKLKDKVSRNLNPSINSEKLKEEVQNEIYKITEDKFSDLNKEVSNLKAKYEKLYNEIKNKDYSIQDINNKLKDIDRKIINLPNKEEIETKMTSLQNKINSWKDERGSSLKDWESLKAQINFLEESISDNKNEISNASNKIKELEIKTNRLYPGYSIEISDHQNEQNIHPIADQSKTISPKLPEMKNYLKNNLDNAHDNYKQSESQTMKTYSPESQTHISNSRNVSSMELSLVNQSKSLPHASIKEPSGYQQIKNERAYPSFQQSIKKNIISRSSAFSKSGLPNIGNTCYMNSLIQIFASATEFVEYIKTFSSDKLFLSLSQIIELMQSNSDDYFIGPHIIELKNILSEEYSMFIGSSENDAKELFAIISDKVENRDLFTIVKNQSFTCKLFQHKEYNEDCSNFIIIPVNKQNDIENYFKEIKELKIYSGENQLNCTNCGKLRETIMKTESIQWPKILAIYMPNYQSSSKIPDSLRIDYNNLYSIFGVICYYGNHFIAFTKNNQNEWEKYNDSLVSKMDPDWNRLYLAFYKKNRF</sequence>
<dbReference type="Pfam" id="PF00443">
    <property type="entry name" value="UCH"/>
    <property type="match status" value="1"/>
</dbReference>
<evidence type="ECO:0000313" key="4">
    <source>
        <dbReference type="EMBL" id="CAG9314290.1"/>
    </source>
</evidence>
<evidence type="ECO:0000256" key="1">
    <source>
        <dbReference type="SAM" id="Coils"/>
    </source>
</evidence>
<organism evidence="4 5">
    <name type="scientific">Blepharisma stoltei</name>
    <dbReference type="NCBI Taxonomy" id="1481888"/>
    <lineage>
        <taxon>Eukaryota</taxon>
        <taxon>Sar</taxon>
        <taxon>Alveolata</taxon>
        <taxon>Ciliophora</taxon>
        <taxon>Postciliodesmatophora</taxon>
        <taxon>Heterotrichea</taxon>
        <taxon>Heterotrichida</taxon>
        <taxon>Blepharismidae</taxon>
        <taxon>Blepharisma</taxon>
    </lineage>
</organism>
<dbReference type="GO" id="GO:0005634">
    <property type="term" value="C:nucleus"/>
    <property type="evidence" value="ECO:0007669"/>
    <property type="project" value="TreeGrafter"/>
</dbReference>
<dbReference type="InterPro" id="IPR018200">
    <property type="entry name" value="USP_CS"/>
</dbReference>
<dbReference type="InterPro" id="IPR001394">
    <property type="entry name" value="Peptidase_C19_UCH"/>
</dbReference>
<reference evidence="4" key="1">
    <citation type="submission" date="2021-09" db="EMBL/GenBank/DDBJ databases">
        <authorList>
            <consortium name="AG Swart"/>
            <person name="Singh M."/>
            <person name="Singh A."/>
            <person name="Seah K."/>
            <person name="Emmerich C."/>
        </authorList>
    </citation>
    <scope>NUCLEOTIDE SEQUENCE</scope>
    <source>
        <strain evidence="4">ATCC30299</strain>
    </source>
</reference>
<feature type="coiled-coil region" evidence="1">
    <location>
        <begin position="389"/>
        <end position="420"/>
    </location>
</feature>
<evidence type="ECO:0000313" key="5">
    <source>
        <dbReference type="Proteomes" id="UP001162131"/>
    </source>
</evidence>
<keyword evidence="1" id="KW-0175">Coiled coil</keyword>
<feature type="domain" description="USP" evidence="3">
    <location>
        <begin position="639"/>
        <end position="892"/>
    </location>
</feature>
<proteinExistence type="predicted"/>
<comment type="caution">
    <text evidence="4">The sequence shown here is derived from an EMBL/GenBank/DDBJ whole genome shotgun (WGS) entry which is preliminary data.</text>
</comment>
<dbReference type="Proteomes" id="UP001162131">
    <property type="component" value="Unassembled WGS sequence"/>
</dbReference>
<feature type="compositionally biased region" description="Polar residues" evidence="2">
    <location>
        <begin position="203"/>
        <end position="214"/>
    </location>
</feature>
<accession>A0AAU9IR94</accession>
<dbReference type="Gene3D" id="3.90.70.10">
    <property type="entry name" value="Cysteine proteinases"/>
    <property type="match status" value="1"/>
</dbReference>
<gene>
    <name evidence="4" type="ORF">BSTOLATCC_MIC11301</name>
</gene>
<dbReference type="GO" id="GO:0005829">
    <property type="term" value="C:cytosol"/>
    <property type="evidence" value="ECO:0007669"/>
    <property type="project" value="TreeGrafter"/>
</dbReference>
<dbReference type="PANTHER" id="PTHR24006">
    <property type="entry name" value="UBIQUITIN CARBOXYL-TERMINAL HYDROLASE"/>
    <property type="match status" value="1"/>
</dbReference>
<dbReference type="EMBL" id="CAJZBQ010000012">
    <property type="protein sequence ID" value="CAG9314290.1"/>
    <property type="molecule type" value="Genomic_DNA"/>
</dbReference>
<dbReference type="PROSITE" id="PS50235">
    <property type="entry name" value="USP_3"/>
    <property type="match status" value="1"/>
</dbReference>
<dbReference type="SUPFAM" id="SSF54001">
    <property type="entry name" value="Cysteine proteinases"/>
    <property type="match status" value="1"/>
</dbReference>
<evidence type="ECO:0000259" key="3">
    <source>
        <dbReference type="PROSITE" id="PS50235"/>
    </source>
</evidence>
<feature type="coiled-coil region" evidence="1">
    <location>
        <begin position="444"/>
        <end position="506"/>
    </location>
</feature>
<dbReference type="PROSITE" id="PS00972">
    <property type="entry name" value="USP_1"/>
    <property type="match status" value="1"/>
</dbReference>
<evidence type="ECO:0000256" key="2">
    <source>
        <dbReference type="SAM" id="MobiDB-lite"/>
    </source>
</evidence>
<feature type="region of interest" description="Disordered" evidence="2">
    <location>
        <begin position="198"/>
        <end position="224"/>
    </location>
</feature>
<name>A0AAU9IR94_9CILI</name>
<feature type="region of interest" description="Disordered" evidence="2">
    <location>
        <begin position="561"/>
        <end position="582"/>
    </location>
</feature>
<dbReference type="PANTHER" id="PTHR24006:SF827">
    <property type="entry name" value="UBIQUITIN CARBOXYL-TERMINAL HYDROLASE 34"/>
    <property type="match status" value="1"/>
</dbReference>
<dbReference type="AlphaFoldDB" id="A0AAU9IR94"/>
<dbReference type="InterPro" id="IPR050164">
    <property type="entry name" value="Peptidase_C19"/>
</dbReference>
<dbReference type="GO" id="GO:0016579">
    <property type="term" value="P:protein deubiquitination"/>
    <property type="evidence" value="ECO:0007669"/>
    <property type="project" value="InterPro"/>
</dbReference>
<protein>
    <recommendedName>
        <fullName evidence="3">USP domain-containing protein</fullName>
    </recommendedName>
</protein>
<feature type="coiled-coil region" evidence="1">
    <location>
        <begin position="309"/>
        <end position="344"/>
    </location>
</feature>
<dbReference type="InterPro" id="IPR038765">
    <property type="entry name" value="Papain-like_cys_pep_sf"/>
</dbReference>
<keyword evidence="5" id="KW-1185">Reference proteome</keyword>
<dbReference type="GO" id="GO:0004843">
    <property type="term" value="F:cysteine-type deubiquitinase activity"/>
    <property type="evidence" value="ECO:0007669"/>
    <property type="project" value="InterPro"/>
</dbReference>